<protein>
    <submittedName>
        <fullName evidence="1">Uncharacterized protein</fullName>
    </submittedName>
</protein>
<proteinExistence type="predicted"/>
<sequence>MTYERLDSPTGRDGLGRRLAGARSYYDLYGRLLLEVRGEGGRAVEQFRSMYRRFEVPAPARRPDVVVERTTDDRVAERAFGGPNDHYGWTGESFVVRRGSEYMAVRPGWDHIAVTPNFEPFDATYPVEFRLRQRLVEEGRALVHASGVERDGVATVFPAWRSAGKTNTLLSLLGDGCGFLADDRLWLGADGTAWGYPLAVNVHPRNVQSFPGVEVEHEDVESRVREWADQHIQDRFGSGESVAEKALSFLSERFVASSGRNFLDIETAFPEVEYVEEAPVANVVLLCASPTAERVTVEPVPAREVAAAITAIDHYEWNQRLAEYFRAYDALVGDAAVEELAHVVEREEQIVGDVLQHVDTYRAAIPQHLDWAASGLDRAVADAVRTIQDRQRTAL</sequence>
<dbReference type="EMBL" id="JBHUDC010000008">
    <property type="protein sequence ID" value="MFD1515493.1"/>
    <property type="molecule type" value="Genomic_DNA"/>
</dbReference>
<comment type="caution">
    <text evidence="1">The sequence shown here is derived from an EMBL/GenBank/DDBJ whole genome shotgun (WGS) entry which is preliminary data.</text>
</comment>
<dbReference type="Gene3D" id="3.40.50.300">
    <property type="entry name" value="P-loop containing nucleotide triphosphate hydrolases"/>
    <property type="match status" value="1"/>
</dbReference>
<name>A0ABD6B1P8_9EURY</name>
<dbReference type="RefSeq" id="WP_250875407.1">
    <property type="nucleotide sequence ID" value="NZ_JALXFV010000008.1"/>
</dbReference>
<evidence type="ECO:0000313" key="1">
    <source>
        <dbReference type="EMBL" id="MFD1515493.1"/>
    </source>
</evidence>
<keyword evidence="2" id="KW-1185">Reference proteome</keyword>
<accession>A0ABD6B1P8</accession>
<organism evidence="1 2">
    <name type="scientific">Halomarina rubra</name>
    <dbReference type="NCBI Taxonomy" id="2071873"/>
    <lineage>
        <taxon>Archaea</taxon>
        <taxon>Methanobacteriati</taxon>
        <taxon>Methanobacteriota</taxon>
        <taxon>Stenosarchaea group</taxon>
        <taxon>Halobacteria</taxon>
        <taxon>Halobacteriales</taxon>
        <taxon>Natronomonadaceae</taxon>
        <taxon>Halomarina</taxon>
    </lineage>
</organism>
<evidence type="ECO:0000313" key="2">
    <source>
        <dbReference type="Proteomes" id="UP001597187"/>
    </source>
</evidence>
<gene>
    <name evidence="1" type="ORF">ACFSBT_19625</name>
</gene>
<reference evidence="1 2" key="1">
    <citation type="journal article" date="2019" name="Int. J. Syst. Evol. Microbiol.">
        <title>The Global Catalogue of Microorganisms (GCM) 10K type strain sequencing project: providing services to taxonomists for standard genome sequencing and annotation.</title>
        <authorList>
            <consortium name="The Broad Institute Genomics Platform"/>
            <consortium name="The Broad Institute Genome Sequencing Center for Infectious Disease"/>
            <person name="Wu L."/>
            <person name="Ma J."/>
        </authorList>
    </citation>
    <scope>NUCLEOTIDE SEQUENCE [LARGE SCALE GENOMIC DNA]</scope>
    <source>
        <strain evidence="1 2">CGMCC 1.12563</strain>
    </source>
</reference>
<dbReference type="Proteomes" id="UP001597187">
    <property type="component" value="Unassembled WGS sequence"/>
</dbReference>
<dbReference type="InterPro" id="IPR027417">
    <property type="entry name" value="P-loop_NTPase"/>
</dbReference>
<dbReference type="AlphaFoldDB" id="A0ABD6B1P8"/>